<feature type="domain" description="Importin N-terminal" evidence="1">
    <location>
        <begin position="30"/>
        <end position="100"/>
    </location>
</feature>
<dbReference type="Pfam" id="PF03810">
    <property type="entry name" value="IBN_N"/>
    <property type="match status" value="1"/>
</dbReference>
<evidence type="ECO:0000313" key="2">
    <source>
        <dbReference type="EMBL" id="ODV95788.1"/>
    </source>
</evidence>
<dbReference type="SMART" id="SM00913">
    <property type="entry name" value="IBN_N"/>
    <property type="match status" value="1"/>
</dbReference>
<dbReference type="STRING" id="669874.A0A1E4TVV4"/>
<gene>
    <name evidence="2" type="ORF">PACTADRAFT_75014</name>
</gene>
<evidence type="ECO:0000313" key="3">
    <source>
        <dbReference type="Proteomes" id="UP000094236"/>
    </source>
</evidence>
<dbReference type="InterPro" id="IPR057941">
    <property type="entry name" value="TPR_TNPO3_IPO13_2nd"/>
</dbReference>
<dbReference type="Proteomes" id="UP000094236">
    <property type="component" value="Unassembled WGS sequence"/>
</dbReference>
<sequence length="974" mass="111676">MSNGTITLEALQQALQTMYSNVSNDVKHQANNYLENFQKSQEAWNVVFEVLNNSSSSPDLLLLKMFCAQTLRSKISYDLHQLPRESLQGLKDSIINLIITYERQSQKIIFVQLCVSLANFALQFLEWKNCIEEVISKFSSSNCLISMLEFLKVLPEELSDVKKTPLTDEEFMKRVHELITDNVKKVLLVLSELSNNRSANPPQINSLILEVINSWIKEIPVERILSINSIASLIFESITQDDTFETSIECLCTIIRETGCIQQSDIMRALCQQLLNLKVFLVENKDDPEKIEGLTRLFSEAGDSWHALIALSPKEFKPLVEIILELTAYDEDLDVVKYTFYFWYQLKQMLILENFKEARLEFSDIYLKLVAVIIKHLQYPISQSNPSSTNTTELFNGDRELEDKFKDFRYDMGDILKDCCAVVGSETALSIPFQQIQAYCASPSQMPWQQIEAPLFSLRAMAKEVDPNENKIMPEIMKLLIQLPENNKIRYAATLVLGRYTEWTAKHPEFLEVQLNYITNGFQVASKDVKTAAAHALMYFCQDCSALLVNYLEQLFEFYNNVSDSLDLTSLYEVTDGIAHILKEIDDDDKLYHIASMFWGPTLEKLNGYLNLNQISDEINTKIADEIELITIYVGVLRAKNFRSQISSSIATNPISKLVIETCWPIVSKLVNKYGHSLKVSERCLKFVKATVVSLGIYITPILPEIEHLLIHGFKKFKFGCYLWVSGIVIREISHSNYNELKESIWKFSYQQSINFIEFLNNSSSPQTTVAKEFPDLIEDFFRMANDILMFYPSNFIADENLLSKVYDVAIMSLSNIDNFDPLIATLHFLIDLYSWGFENIPISFFDADEEQISKDTLLKTRTNLLNFARVTGANLTVFLLNGLVFRFPVDCILDASDLLTKILKLSSNDEEAITWLDNALKSLDNVSEKERMKLLGNVKVAINNGDFRRVRTSIKDFVNWYTRKNIRSSNLTA</sequence>
<dbReference type="Pfam" id="PF24139">
    <property type="entry name" value="TPR_TNPO3_IPO13_4th"/>
    <property type="match status" value="1"/>
</dbReference>
<dbReference type="GO" id="GO:0061015">
    <property type="term" value="P:snRNA import into nucleus"/>
    <property type="evidence" value="ECO:0007669"/>
    <property type="project" value="EnsemblFungi"/>
</dbReference>
<dbReference type="GO" id="GO:0035719">
    <property type="term" value="P:tRNA import into nucleus"/>
    <property type="evidence" value="ECO:0007669"/>
    <property type="project" value="EnsemblFungi"/>
</dbReference>
<dbReference type="PANTHER" id="PTHR12363">
    <property type="entry name" value="TRANSPORTIN 3 AND IMPORTIN 13"/>
    <property type="match status" value="1"/>
</dbReference>
<dbReference type="GO" id="GO:0005737">
    <property type="term" value="C:cytoplasm"/>
    <property type="evidence" value="ECO:0007669"/>
    <property type="project" value="EnsemblFungi"/>
</dbReference>
<dbReference type="InterPro" id="IPR051345">
    <property type="entry name" value="Importin_beta-like_NTR"/>
</dbReference>
<protein>
    <recommendedName>
        <fullName evidence="1">Importin N-terminal domain-containing protein</fullName>
    </recommendedName>
</protein>
<dbReference type="InterPro" id="IPR016024">
    <property type="entry name" value="ARM-type_fold"/>
</dbReference>
<dbReference type="GO" id="GO:0006606">
    <property type="term" value="P:protein import into nucleus"/>
    <property type="evidence" value="ECO:0007669"/>
    <property type="project" value="EnsemblFungi"/>
</dbReference>
<dbReference type="InterPro" id="IPR057942">
    <property type="entry name" value="TPR_TNPO3_IPO13_3rd"/>
</dbReference>
<accession>A0A1E4TVV4</accession>
<dbReference type="GO" id="GO:0005634">
    <property type="term" value="C:nucleus"/>
    <property type="evidence" value="ECO:0007669"/>
    <property type="project" value="EnsemblFungi"/>
</dbReference>
<dbReference type="EMBL" id="KV454013">
    <property type="protein sequence ID" value="ODV95788.1"/>
    <property type="molecule type" value="Genomic_DNA"/>
</dbReference>
<evidence type="ECO:0000259" key="1">
    <source>
        <dbReference type="PROSITE" id="PS50166"/>
    </source>
</evidence>
<keyword evidence="3" id="KW-1185">Reference proteome</keyword>
<proteinExistence type="predicted"/>
<dbReference type="Pfam" id="PF08389">
    <property type="entry name" value="Xpo1"/>
    <property type="match status" value="1"/>
</dbReference>
<reference evidence="3" key="1">
    <citation type="submission" date="2016-05" db="EMBL/GenBank/DDBJ databases">
        <title>Comparative genomics of biotechnologically important yeasts.</title>
        <authorList>
            <consortium name="DOE Joint Genome Institute"/>
            <person name="Riley R."/>
            <person name="Haridas S."/>
            <person name="Wolfe K.H."/>
            <person name="Lopes M.R."/>
            <person name="Hittinger C.T."/>
            <person name="Goker M."/>
            <person name="Salamov A."/>
            <person name="Wisecaver J."/>
            <person name="Long T.M."/>
            <person name="Aerts A.L."/>
            <person name="Barry K."/>
            <person name="Choi C."/>
            <person name="Clum A."/>
            <person name="Coughlan A.Y."/>
            <person name="Deshpande S."/>
            <person name="Douglass A.P."/>
            <person name="Hanson S.J."/>
            <person name="Klenk H.-P."/>
            <person name="Labutti K."/>
            <person name="Lapidus A."/>
            <person name="Lindquist E."/>
            <person name="Lipzen A."/>
            <person name="Meier-Kolthoff J.P."/>
            <person name="Ohm R.A."/>
            <person name="Otillar R.P."/>
            <person name="Pangilinan J."/>
            <person name="Peng Y."/>
            <person name="Rokas A."/>
            <person name="Rosa C.A."/>
            <person name="Scheuner C."/>
            <person name="Sibirny A.A."/>
            <person name="Slot J.C."/>
            <person name="Stielow J.B."/>
            <person name="Sun H."/>
            <person name="Kurtzman C.P."/>
            <person name="Blackwell M."/>
            <person name="Grigoriev I.V."/>
            <person name="Jeffries T.W."/>
        </authorList>
    </citation>
    <scope>NUCLEOTIDE SEQUENCE [LARGE SCALE GENOMIC DNA]</scope>
    <source>
        <strain evidence="3">NRRL Y-2460</strain>
    </source>
</reference>
<dbReference type="GO" id="GO:0031267">
    <property type="term" value="F:small GTPase binding"/>
    <property type="evidence" value="ECO:0007669"/>
    <property type="project" value="InterPro"/>
</dbReference>
<dbReference type="AlphaFoldDB" id="A0A1E4TVV4"/>
<name>A0A1E4TVV4_PACTA</name>
<dbReference type="Gene3D" id="1.25.10.10">
    <property type="entry name" value="Leucine-rich Repeat Variant"/>
    <property type="match status" value="1"/>
</dbReference>
<dbReference type="InterPro" id="IPR001494">
    <property type="entry name" value="Importin-beta_N"/>
</dbReference>
<organism evidence="2 3">
    <name type="scientific">Pachysolen tannophilus NRRL Y-2460</name>
    <dbReference type="NCBI Taxonomy" id="669874"/>
    <lineage>
        <taxon>Eukaryota</taxon>
        <taxon>Fungi</taxon>
        <taxon>Dikarya</taxon>
        <taxon>Ascomycota</taxon>
        <taxon>Saccharomycotina</taxon>
        <taxon>Pichiomycetes</taxon>
        <taxon>Pachysolenaceae</taxon>
        <taxon>Pachysolen</taxon>
    </lineage>
</organism>
<dbReference type="InterPro" id="IPR013598">
    <property type="entry name" value="Exportin-1/Importin-b-like"/>
</dbReference>
<dbReference type="PROSITE" id="PS50166">
    <property type="entry name" value="IMPORTIN_B_NT"/>
    <property type="match status" value="1"/>
</dbReference>
<dbReference type="PANTHER" id="PTHR12363:SF53">
    <property type="entry name" value="MRNA TRANSPORT REGULATOR MTR10"/>
    <property type="match status" value="1"/>
</dbReference>
<dbReference type="Pfam" id="PF24140">
    <property type="entry name" value="TPR_TNPO3_IPO13_3rd"/>
    <property type="match status" value="1"/>
</dbReference>
<dbReference type="InterPro" id="IPR058537">
    <property type="entry name" value="TPR_TNPO3_IPO13_4th"/>
</dbReference>
<dbReference type="SUPFAM" id="SSF48371">
    <property type="entry name" value="ARM repeat"/>
    <property type="match status" value="1"/>
</dbReference>
<dbReference type="InterPro" id="IPR011989">
    <property type="entry name" value="ARM-like"/>
</dbReference>
<dbReference type="OrthoDB" id="435593at2759"/>
<dbReference type="Pfam" id="PF24138">
    <property type="entry name" value="TPR_TNPO3_IPO13_2nd"/>
    <property type="match status" value="1"/>
</dbReference>
<dbReference type="GO" id="GO:0008139">
    <property type="term" value="F:nuclear localization sequence binding"/>
    <property type="evidence" value="ECO:0007669"/>
    <property type="project" value="EnsemblFungi"/>
</dbReference>